<keyword evidence="1" id="KW-0677">Repeat</keyword>
<organism evidence="4 5">
    <name type="scientific">Cudoniella acicularis</name>
    <dbReference type="NCBI Taxonomy" id="354080"/>
    <lineage>
        <taxon>Eukaryota</taxon>
        <taxon>Fungi</taxon>
        <taxon>Dikarya</taxon>
        <taxon>Ascomycota</taxon>
        <taxon>Pezizomycotina</taxon>
        <taxon>Leotiomycetes</taxon>
        <taxon>Helotiales</taxon>
        <taxon>Tricladiaceae</taxon>
        <taxon>Cudoniella</taxon>
    </lineage>
</organism>
<evidence type="ECO:0000313" key="4">
    <source>
        <dbReference type="EMBL" id="KAF4625123.1"/>
    </source>
</evidence>
<protein>
    <submittedName>
        <fullName evidence="4">Uncharacterized protein</fullName>
    </submittedName>
</protein>
<sequence>MSSYPHSSLLPEGDNIRLLCLFPNEYEAAPIQCALRNYSLPKLDIRTHLYEALSYAWGNPDETLPICVDGGQFPVTVLQEVAAARHIVMICGSIEIDGHAFCSGLKSLKLSYTASPELQNLPSVTYLIERAGLRSKYTKNSPERFSLEIRRLAELVDMFHTRKASDVRDKVYALLGMSSDDPGEAGLRPDYEVSWKELFQKLVKFVLGKDLSVETSDYSQRAVIKSKGCMLGQVSSVRSDDRQNTLHASAKSIREHDIVCLLQGALKPTIIRLCKDHFIVVVIAVTPLNESGSLRQLELSKSITHFPRNFLLVWDLEKPLGRLQDREEYETLIKTNSQVPEYSKIELEGYLEKPTRIWDVALVLGDLEEYKEAEEKLREAIKGYKIAIREEYPRTLKNRYGLTPLSWAARNGYDAVVKLLLAKDSVDPDLKDSQYGQTPLSWAAEGGHDAIVKLLLEIRRPREGHEAIVKLLLETRKVKVDLKDWYDRTPLSWAAKGGHEDIVKLLLSIGKVEIQTTLGRIHSFGPYILPQLVMRNRYKWILLDRPGSIAGFYFEKPMASPVIMRLGVGRDGSSESREPRKLQYLACDAPYLPLPIAWWFSKFDDMVCHWEGESLVIPEESMAELK</sequence>
<dbReference type="Proteomes" id="UP000566819">
    <property type="component" value="Unassembled WGS sequence"/>
</dbReference>
<evidence type="ECO:0000256" key="3">
    <source>
        <dbReference type="PROSITE-ProRule" id="PRU00023"/>
    </source>
</evidence>
<gene>
    <name evidence="4" type="ORF">G7Y89_g13046</name>
</gene>
<dbReference type="SUPFAM" id="SSF48403">
    <property type="entry name" value="Ankyrin repeat"/>
    <property type="match status" value="1"/>
</dbReference>
<dbReference type="Pfam" id="PF12796">
    <property type="entry name" value="Ank_2"/>
    <property type="match status" value="2"/>
</dbReference>
<keyword evidence="5" id="KW-1185">Reference proteome</keyword>
<feature type="repeat" description="ANK" evidence="3">
    <location>
        <begin position="486"/>
        <end position="510"/>
    </location>
</feature>
<reference evidence="4 5" key="1">
    <citation type="submission" date="2020-03" db="EMBL/GenBank/DDBJ databases">
        <title>Draft Genome Sequence of Cudoniella acicularis.</title>
        <authorList>
            <person name="Buettner E."/>
            <person name="Kellner H."/>
        </authorList>
    </citation>
    <scope>NUCLEOTIDE SEQUENCE [LARGE SCALE GENOMIC DNA]</scope>
    <source>
        <strain evidence="4 5">DSM 108380</strain>
    </source>
</reference>
<dbReference type="EMBL" id="JAAMPI010001459">
    <property type="protein sequence ID" value="KAF4625123.1"/>
    <property type="molecule type" value="Genomic_DNA"/>
</dbReference>
<evidence type="ECO:0000313" key="5">
    <source>
        <dbReference type="Proteomes" id="UP000566819"/>
    </source>
</evidence>
<dbReference type="InterPro" id="IPR002110">
    <property type="entry name" value="Ankyrin_rpt"/>
</dbReference>
<dbReference type="OrthoDB" id="194358at2759"/>
<dbReference type="InterPro" id="IPR036770">
    <property type="entry name" value="Ankyrin_rpt-contain_sf"/>
</dbReference>
<keyword evidence="2 3" id="KW-0040">ANK repeat</keyword>
<dbReference type="AlphaFoldDB" id="A0A8H4VWE8"/>
<evidence type="ECO:0000256" key="1">
    <source>
        <dbReference type="ARBA" id="ARBA00022737"/>
    </source>
</evidence>
<dbReference type="PROSITE" id="PS50297">
    <property type="entry name" value="ANK_REP_REGION"/>
    <property type="match status" value="2"/>
</dbReference>
<feature type="repeat" description="ANK" evidence="3">
    <location>
        <begin position="435"/>
        <end position="457"/>
    </location>
</feature>
<comment type="caution">
    <text evidence="4">The sequence shown here is derived from an EMBL/GenBank/DDBJ whole genome shotgun (WGS) entry which is preliminary data.</text>
</comment>
<evidence type="ECO:0000256" key="2">
    <source>
        <dbReference type="ARBA" id="ARBA00023043"/>
    </source>
</evidence>
<dbReference type="PROSITE" id="PS50088">
    <property type="entry name" value="ANK_REPEAT"/>
    <property type="match status" value="2"/>
</dbReference>
<proteinExistence type="predicted"/>
<name>A0A8H4VWE8_9HELO</name>
<dbReference type="PANTHER" id="PTHR24198">
    <property type="entry name" value="ANKYRIN REPEAT AND PROTEIN KINASE DOMAIN-CONTAINING PROTEIN"/>
    <property type="match status" value="1"/>
</dbReference>
<accession>A0A8H4VWE8</accession>
<dbReference type="SMART" id="SM00248">
    <property type="entry name" value="ANK"/>
    <property type="match status" value="3"/>
</dbReference>
<dbReference type="PANTHER" id="PTHR24198:SF165">
    <property type="entry name" value="ANKYRIN REPEAT-CONTAINING PROTEIN-RELATED"/>
    <property type="match status" value="1"/>
</dbReference>
<dbReference type="Gene3D" id="1.25.40.20">
    <property type="entry name" value="Ankyrin repeat-containing domain"/>
    <property type="match status" value="2"/>
</dbReference>